<feature type="domain" description="FAD-binding FR-type" evidence="14">
    <location>
        <begin position="192"/>
        <end position="294"/>
    </location>
</feature>
<name>A0A1H8VH61_9PROT</name>
<comment type="subcellular location">
    <subcellularLocation>
        <location evidence="2">Membrane</location>
        <topology evidence="2">Multi-pass membrane protein</topology>
    </subcellularLocation>
</comment>
<keyword evidence="12 13" id="KW-0472">Membrane</keyword>
<dbReference type="PROSITE" id="PS51384">
    <property type="entry name" value="FAD_FR"/>
    <property type="match status" value="1"/>
</dbReference>
<evidence type="ECO:0000256" key="4">
    <source>
        <dbReference type="ARBA" id="ARBA00022692"/>
    </source>
</evidence>
<dbReference type="GO" id="GO:0016020">
    <property type="term" value="C:membrane"/>
    <property type="evidence" value="ECO:0007669"/>
    <property type="project" value="UniProtKB-SubCell"/>
</dbReference>
<keyword evidence="7" id="KW-0274">FAD</keyword>
<proteinExistence type="predicted"/>
<dbReference type="InterPro" id="IPR001433">
    <property type="entry name" value="OxRdtase_FAD/NAD-bd"/>
</dbReference>
<evidence type="ECO:0000256" key="5">
    <source>
        <dbReference type="ARBA" id="ARBA00022714"/>
    </source>
</evidence>
<dbReference type="InterPro" id="IPR039261">
    <property type="entry name" value="FNR_nucleotide-bd"/>
</dbReference>
<dbReference type="GO" id="GO:0051537">
    <property type="term" value="F:2 iron, 2 sulfur cluster binding"/>
    <property type="evidence" value="ECO:0007669"/>
    <property type="project" value="UniProtKB-KW"/>
</dbReference>
<dbReference type="EMBL" id="FODO01000057">
    <property type="protein sequence ID" value="SEP14644.1"/>
    <property type="molecule type" value="Genomic_DNA"/>
</dbReference>
<evidence type="ECO:0000256" key="11">
    <source>
        <dbReference type="ARBA" id="ARBA00023014"/>
    </source>
</evidence>
<keyword evidence="5" id="KW-0001">2Fe-2S</keyword>
<dbReference type="Pfam" id="PF00175">
    <property type="entry name" value="NAD_binding_1"/>
    <property type="match status" value="1"/>
</dbReference>
<dbReference type="InterPro" id="IPR013130">
    <property type="entry name" value="Fe3_Rdtase_TM_dom"/>
</dbReference>
<dbReference type="Proteomes" id="UP000198814">
    <property type="component" value="Unassembled WGS sequence"/>
</dbReference>
<protein>
    <submittedName>
        <fullName evidence="15">Predicted ferric reductase</fullName>
    </submittedName>
</protein>
<keyword evidence="11" id="KW-0411">Iron-sulfur</keyword>
<comment type="cofactor">
    <cofactor evidence="1">
        <name>FAD</name>
        <dbReference type="ChEBI" id="CHEBI:57692"/>
    </cofactor>
</comment>
<organism evidence="15 16">
    <name type="scientific">Nitrosomonas oligotropha</name>
    <dbReference type="NCBI Taxonomy" id="42354"/>
    <lineage>
        <taxon>Bacteria</taxon>
        <taxon>Pseudomonadati</taxon>
        <taxon>Pseudomonadota</taxon>
        <taxon>Betaproteobacteria</taxon>
        <taxon>Nitrosomonadales</taxon>
        <taxon>Nitrosomonadaceae</taxon>
        <taxon>Nitrosomonas</taxon>
    </lineage>
</organism>
<dbReference type="Gene3D" id="3.40.50.80">
    <property type="entry name" value="Nucleotide-binding domain of ferredoxin-NADP reductase (FNR) module"/>
    <property type="match status" value="1"/>
</dbReference>
<dbReference type="InterPro" id="IPR017927">
    <property type="entry name" value="FAD-bd_FR_type"/>
</dbReference>
<evidence type="ECO:0000256" key="7">
    <source>
        <dbReference type="ARBA" id="ARBA00022827"/>
    </source>
</evidence>
<keyword evidence="3" id="KW-0285">Flavoprotein</keyword>
<keyword evidence="16" id="KW-1185">Reference proteome</keyword>
<feature type="transmembrane region" description="Helical" evidence="13">
    <location>
        <begin position="145"/>
        <end position="162"/>
    </location>
</feature>
<keyword evidence="6" id="KW-0479">Metal-binding</keyword>
<evidence type="ECO:0000259" key="14">
    <source>
        <dbReference type="PROSITE" id="PS51384"/>
    </source>
</evidence>
<evidence type="ECO:0000256" key="8">
    <source>
        <dbReference type="ARBA" id="ARBA00022989"/>
    </source>
</evidence>
<keyword evidence="4 13" id="KW-0812">Transmembrane</keyword>
<dbReference type="OrthoDB" id="544091at2"/>
<dbReference type="GO" id="GO:0016491">
    <property type="term" value="F:oxidoreductase activity"/>
    <property type="evidence" value="ECO:0007669"/>
    <property type="project" value="UniProtKB-KW"/>
</dbReference>
<evidence type="ECO:0000256" key="1">
    <source>
        <dbReference type="ARBA" id="ARBA00001974"/>
    </source>
</evidence>
<evidence type="ECO:0000256" key="9">
    <source>
        <dbReference type="ARBA" id="ARBA00023002"/>
    </source>
</evidence>
<evidence type="ECO:0000256" key="12">
    <source>
        <dbReference type="ARBA" id="ARBA00023136"/>
    </source>
</evidence>
<evidence type="ECO:0000313" key="16">
    <source>
        <dbReference type="Proteomes" id="UP000198814"/>
    </source>
</evidence>
<feature type="transmembrane region" description="Helical" evidence="13">
    <location>
        <begin position="74"/>
        <end position="96"/>
    </location>
</feature>
<dbReference type="RefSeq" id="WP_090322816.1">
    <property type="nucleotide sequence ID" value="NZ_FNOE01000058.1"/>
</dbReference>
<dbReference type="Pfam" id="PF01794">
    <property type="entry name" value="Ferric_reduct"/>
    <property type="match status" value="1"/>
</dbReference>
<feature type="transmembrane region" description="Helical" evidence="13">
    <location>
        <begin position="35"/>
        <end position="53"/>
    </location>
</feature>
<dbReference type="GO" id="GO:0046872">
    <property type="term" value="F:metal ion binding"/>
    <property type="evidence" value="ECO:0007669"/>
    <property type="project" value="UniProtKB-KW"/>
</dbReference>
<dbReference type="PANTHER" id="PTHR47354">
    <property type="entry name" value="NADH OXIDOREDUCTASE HCR"/>
    <property type="match status" value="1"/>
</dbReference>
<dbReference type="STRING" id="42354.SAMN05216333_1574"/>
<keyword evidence="9" id="KW-0560">Oxidoreductase</keyword>
<dbReference type="AlphaFoldDB" id="A0A1H8VH61"/>
<dbReference type="InterPro" id="IPR017938">
    <property type="entry name" value="Riboflavin_synthase-like_b-brl"/>
</dbReference>
<evidence type="ECO:0000256" key="2">
    <source>
        <dbReference type="ARBA" id="ARBA00004141"/>
    </source>
</evidence>
<keyword evidence="10" id="KW-0408">Iron</keyword>
<sequence>MRSIAVPAILIIFVALLPALTVVSSLPLDAQGIGLLLGWLGTGLLVASLLLMIRNPYWASCFGGLQQMYRWHHGMGVLSFVLLLMHPVLLAGYYVPLGSDIAEEYLSPLNPQLINILGWLALAIITLSMATTFFLHLPYGFWRRLHILLVVAIALGFGHIWAVSGFSVSLAAALLPAVIPVGWRLLRADRSGDTLPYEVSGVNHPAKHITEVNLRPLAKPIPIAPSQFVRAAFFEGSHFQGCGDFHPYTVSHIAKDGGLTLSIKALGDCTRHIQSIEPGVAVRLQGPYGNFLLTRPIAPEIWIAAGIGLTPFLALLRSQPVTQHTDMIYVHRESERVPYEEELQMFATNQALLRFHSLPMTNDLTSLFMRLESIDKLNKKQVYLCGPPPFMAKVTQWLREHDMQRQQIHFEQFDFR</sequence>
<evidence type="ECO:0000256" key="10">
    <source>
        <dbReference type="ARBA" id="ARBA00023004"/>
    </source>
</evidence>
<feature type="transmembrane region" description="Helical" evidence="13">
    <location>
        <begin position="116"/>
        <end position="138"/>
    </location>
</feature>
<evidence type="ECO:0000256" key="3">
    <source>
        <dbReference type="ARBA" id="ARBA00022630"/>
    </source>
</evidence>
<gene>
    <name evidence="15" type="ORF">SAMN05216333_1574</name>
</gene>
<dbReference type="Gene3D" id="2.40.30.10">
    <property type="entry name" value="Translation factors"/>
    <property type="match status" value="1"/>
</dbReference>
<keyword evidence="8 13" id="KW-1133">Transmembrane helix</keyword>
<dbReference type="InterPro" id="IPR050415">
    <property type="entry name" value="MRET"/>
</dbReference>
<dbReference type="PANTHER" id="PTHR47354:SF8">
    <property type="entry name" value="1,2-PHENYLACETYL-COA EPOXIDASE, SUBUNIT E"/>
    <property type="match status" value="1"/>
</dbReference>
<evidence type="ECO:0000256" key="13">
    <source>
        <dbReference type="SAM" id="Phobius"/>
    </source>
</evidence>
<dbReference type="SUPFAM" id="SSF52343">
    <property type="entry name" value="Ferredoxin reductase-like, C-terminal NADP-linked domain"/>
    <property type="match status" value="1"/>
</dbReference>
<reference evidence="16" key="1">
    <citation type="submission" date="2016-10" db="EMBL/GenBank/DDBJ databases">
        <authorList>
            <person name="Varghese N."/>
            <person name="Submissions S."/>
        </authorList>
    </citation>
    <scope>NUCLEOTIDE SEQUENCE [LARGE SCALE GENOMIC DNA]</scope>
    <source>
        <strain evidence="16">Nm76</strain>
    </source>
</reference>
<dbReference type="GO" id="GO:0050660">
    <property type="term" value="F:flavin adenine dinucleotide binding"/>
    <property type="evidence" value="ECO:0007669"/>
    <property type="project" value="TreeGrafter"/>
</dbReference>
<evidence type="ECO:0000256" key="6">
    <source>
        <dbReference type="ARBA" id="ARBA00022723"/>
    </source>
</evidence>
<accession>A0A1H8VH61</accession>
<dbReference type="SUPFAM" id="SSF63380">
    <property type="entry name" value="Riboflavin synthase domain-like"/>
    <property type="match status" value="1"/>
</dbReference>
<evidence type="ECO:0000313" key="15">
    <source>
        <dbReference type="EMBL" id="SEP14644.1"/>
    </source>
</evidence>